<keyword evidence="1" id="KW-1133">Transmembrane helix</keyword>
<sequence>MAHLGTSAIQILVAVTMALLCASVVAAAAQDGSIAPMPALETGVGFKLPVSGTLICSSVLFSLAALLLH</sequence>
<comment type="caution">
    <text evidence="3">The sequence shown here is derived from an EMBL/GenBank/DDBJ whole genome shotgun (WGS) entry which is preliminary data.</text>
</comment>
<dbReference type="PANTHER" id="PTHR33659:SF7">
    <property type="entry name" value="PROTEIN, PUTATIVE-RELATED"/>
    <property type="match status" value="1"/>
</dbReference>
<feature type="signal peptide" evidence="2">
    <location>
        <begin position="1"/>
        <end position="27"/>
    </location>
</feature>
<gene>
    <name evidence="3" type="ORF">RHGRI_010474</name>
</gene>
<reference evidence="3" key="1">
    <citation type="submission" date="2020-08" db="EMBL/GenBank/DDBJ databases">
        <title>Plant Genome Project.</title>
        <authorList>
            <person name="Zhang R.-G."/>
        </authorList>
    </citation>
    <scope>NUCLEOTIDE SEQUENCE</scope>
    <source>
        <strain evidence="3">WSP0</strain>
        <tissue evidence="3">Leaf</tissue>
    </source>
</reference>
<keyword evidence="4" id="KW-1185">Reference proteome</keyword>
<keyword evidence="1" id="KW-0812">Transmembrane</keyword>
<dbReference type="EMBL" id="JACTNZ010000004">
    <property type="protein sequence ID" value="KAG5552407.1"/>
    <property type="molecule type" value="Genomic_DNA"/>
</dbReference>
<accession>A0AAV6KJ96</accession>
<feature type="transmembrane region" description="Helical" evidence="1">
    <location>
        <begin position="51"/>
        <end position="68"/>
    </location>
</feature>
<organism evidence="3 4">
    <name type="scientific">Rhododendron griersonianum</name>
    <dbReference type="NCBI Taxonomy" id="479676"/>
    <lineage>
        <taxon>Eukaryota</taxon>
        <taxon>Viridiplantae</taxon>
        <taxon>Streptophyta</taxon>
        <taxon>Embryophyta</taxon>
        <taxon>Tracheophyta</taxon>
        <taxon>Spermatophyta</taxon>
        <taxon>Magnoliopsida</taxon>
        <taxon>eudicotyledons</taxon>
        <taxon>Gunneridae</taxon>
        <taxon>Pentapetalae</taxon>
        <taxon>asterids</taxon>
        <taxon>Ericales</taxon>
        <taxon>Ericaceae</taxon>
        <taxon>Ericoideae</taxon>
        <taxon>Rhodoreae</taxon>
        <taxon>Rhododendron</taxon>
    </lineage>
</organism>
<dbReference type="Proteomes" id="UP000823749">
    <property type="component" value="Chromosome 4"/>
</dbReference>
<evidence type="ECO:0000313" key="3">
    <source>
        <dbReference type="EMBL" id="KAG5552407.1"/>
    </source>
</evidence>
<protein>
    <submittedName>
        <fullName evidence="3">Uncharacterized protein</fullName>
    </submittedName>
</protein>
<feature type="chain" id="PRO_5044011822" evidence="2">
    <location>
        <begin position="28"/>
        <end position="69"/>
    </location>
</feature>
<proteinExistence type="predicted"/>
<name>A0AAV6KJ96_9ERIC</name>
<evidence type="ECO:0000256" key="1">
    <source>
        <dbReference type="SAM" id="Phobius"/>
    </source>
</evidence>
<keyword evidence="1" id="KW-0472">Membrane</keyword>
<dbReference type="PANTHER" id="PTHR33659">
    <property type="entry name" value="PROTEIN, PUTATIVE-RELATED-RELATED"/>
    <property type="match status" value="1"/>
</dbReference>
<dbReference type="AlphaFoldDB" id="A0AAV6KJ96"/>
<evidence type="ECO:0000313" key="4">
    <source>
        <dbReference type="Proteomes" id="UP000823749"/>
    </source>
</evidence>
<evidence type="ECO:0000256" key="2">
    <source>
        <dbReference type="SAM" id="SignalP"/>
    </source>
</evidence>
<keyword evidence="2" id="KW-0732">Signal</keyword>